<dbReference type="InterPro" id="IPR003593">
    <property type="entry name" value="AAA+_ATPase"/>
</dbReference>
<dbReference type="EMBL" id="LNQE01000876">
    <property type="protein sequence ID" value="KUG23948.1"/>
    <property type="molecule type" value="Genomic_DNA"/>
</dbReference>
<dbReference type="CDD" id="cd03214">
    <property type="entry name" value="ABC_Iron-Siderophores_B12_Hemin"/>
    <property type="match status" value="1"/>
</dbReference>
<dbReference type="PANTHER" id="PTHR42794">
    <property type="entry name" value="HEMIN IMPORT ATP-BINDING PROTEIN HMUV"/>
    <property type="match status" value="1"/>
</dbReference>
<dbReference type="Gene3D" id="3.40.50.300">
    <property type="entry name" value="P-loop containing nucleotide triphosphate hydrolases"/>
    <property type="match status" value="1"/>
</dbReference>
<accession>A0A0W8FSX3</accession>
<dbReference type="SUPFAM" id="SSF52540">
    <property type="entry name" value="P-loop containing nucleoside triphosphate hydrolases"/>
    <property type="match status" value="1"/>
</dbReference>
<dbReference type="GO" id="GO:0016887">
    <property type="term" value="F:ATP hydrolysis activity"/>
    <property type="evidence" value="ECO:0007669"/>
    <property type="project" value="InterPro"/>
</dbReference>
<sequence>MSVIEARNVNFSYATKPVMENVSFAIDEAQIVAVIGPNGSGKTTLLKIINGTLFPNSGQMIVEGKETGKWSRKEIAQKVAIVPQETSQIFPFYAEEIVLMGRFPHLGRYSFEDKKDYKIVREAMEKTDSLAFADRRFSELSAGERQRVLIARALAQEPKVLLLDESTVFLDLKHQVQFLTLLRQLNSAQKLTVIFVTHDINLAAQNANGIILLDSGKIYVIGNPAEVITAANIKEVYDVDTLVDQNPQNGLPRITLLT</sequence>
<evidence type="ECO:0000256" key="4">
    <source>
        <dbReference type="ARBA" id="ARBA00022967"/>
    </source>
</evidence>
<evidence type="ECO:0000256" key="2">
    <source>
        <dbReference type="ARBA" id="ARBA00022741"/>
    </source>
</evidence>
<dbReference type="InterPro" id="IPR027417">
    <property type="entry name" value="P-loop_NTPase"/>
</dbReference>
<dbReference type="PROSITE" id="PS00211">
    <property type="entry name" value="ABC_TRANSPORTER_1"/>
    <property type="match status" value="1"/>
</dbReference>
<dbReference type="AlphaFoldDB" id="A0A0W8FSX3"/>
<keyword evidence="4" id="KW-1278">Translocase</keyword>
<evidence type="ECO:0000256" key="1">
    <source>
        <dbReference type="ARBA" id="ARBA00022448"/>
    </source>
</evidence>
<dbReference type="InterPro" id="IPR017871">
    <property type="entry name" value="ABC_transporter-like_CS"/>
</dbReference>
<evidence type="ECO:0000313" key="6">
    <source>
        <dbReference type="EMBL" id="KUG23948.1"/>
    </source>
</evidence>
<dbReference type="PANTHER" id="PTHR42794:SF1">
    <property type="entry name" value="HEMIN IMPORT ATP-BINDING PROTEIN HMUV"/>
    <property type="match status" value="1"/>
</dbReference>
<name>A0A0W8FSX3_9ZZZZ</name>
<dbReference type="SMART" id="SM00382">
    <property type="entry name" value="AAA"/>
    <property type="match status" value="1"/>
</dbReference>
<gene>
    <name evidence="6" type="ORF">ASZ90_006246</name>
</gene>
<evidence type="ECO:0000256" key="3">
    <source>
        <dbReference type="ARBA" id="ARBA00022840"/>
    </source>
</evidence>
<dbReference type="PROSITE" id="PS50893">
    <property type="entry name" value="ABC_TRANSPORTER_2"/>
    <property type="match status" value="1"/>
</dbReference>
<keyword evidence="3" id="KW-0067">ATP-binding</keyword>
<dbReference type="GO" id="GO:0005524">
    <property type="term" value="F:ATP binding"/>
    <property type="evidence" value="ECO:0007669"/>
    <property type="project" value="UniProtKB-KW"/>
</dbReference>
<dbReference type="FunFam" id="3.40.50.300:FF:000134">
    <property type="entry name" value="Iron-enterobactin ABC transporter ATP-binding protein"/>
    <property type="match status" value="1"/>
</dbReference>
<proteinExistence type="predicted"/>
<organism evidence="6">
    <name type="scientific">hydrocarbon metagenome</name>
    <dbReference type="NCBI Taxonomy" id="938273"/>
    <lineage>
        <taxon>unclassified sequences</taxon>
        <taxon>metagenomes</taxon>
        <taxon>ecological metagenomes</taxon>
    </lineage>
</organism>
<keyword evidence="1" id="KW-0813">Transport</keyword>
<protein>
    <submittedName>
        <fullName evidence="6">Vitamin b12 abc transporter, atpase component btud</fullName>
    </submittedName>
</protein>
<evidence type="ECO:0000259" key="5">
    <source>
        <dbReference type="PROSITE" id="PS50893"/>
    </source>
</evidence>
<feature type="domain" description="ABC transporter" evidence="5">
    <location>
        <begin position="4"/>
        <end position="240"/>
    </location>
</feature>
<comment type="caution">
    <text evidence="6">The sequence shown here is derived from an EMBL/GenBank/DDBJ whole genome shotgun (WGS) entry which is preliminary data.</text>
</comment>
<reference evidence="6" key="1">
    <citation type="journal article" date="2015" name="Proc. Natl. Acad. Sci. U.S.A.">
        <title>Networks of energetic and metabolic interactions define dynamics in microbial communities.</title>
        <authorList>
            <person name="Embree M."/>
            <person name="Liu J.K."/>
            <person name="Al-Bassam M.M."/>
            <person name="Zengler K."/>
        </authorList>
    </citation>
    <scope>NUCLEOTIDE SEQUENCE</scope>
</reference>
<dbReference type="InterPro" id="IPR003439">
    <property type="entry name" value="ABC_transporter-like_ATP-bd"/>
</dbReference>
<keyword evidence="2" id="KW-0547">Nucleotide-binding</keyword>
<dbReference type="Pfam" id="PF00005">
    <property type="entry name" value="ABC_tran"/>
    <property type="match status" value="1"/>
</dbReference>